<evidence type="ECO:0000313" key="3">
    <source>
        <dbReference type="Proteomes" id="UP000031364"/>
    </source>
</evidence>
<reference evidence="2 3" key="1">
    <citation type="journal article" date="2014" name="Int. J. Syst. Evol. Microbiol.">
        <title>Nocardia vulneris sp. nov., isolated from wounds of human patients in North America.</title>
        <authorList>
            <person name="Lasker B.A."/>
            <person name="Bell M."/>
            <person name="Klenk H.P."/>
            <person name="Sproer C."/>
            <person name="Schumann C."/>
            <person name="Schumann P."/>
            <person name="Brown J.M."/>
        </authorList>
    </citation>
    <scope>NUCLEOTIDE SEQUENCE [LARGE SCALE GENOMIC DNA]</scope>
    <source>
        <strain evidence="2 3">W9851</strain>
    </source>
</reference>
<feature type="signal peptide" evidence="1">
    <location>
        <begin position="1"/>
        <end position="26"/>
    </location>
</feature>
<dbReference type="EMBL" id="JNFP01000103">
    <property type="protein sequence ID" value="KIA59584.1"/>
    <property type="molecule type" value="Genomic_DNA"/>
</dbReference>
<dbReference type="RefSeq" id="WP_043682948.1">
    <property type="nucleotide sequence ID" value="NZ_BDCI01000031.1"/>
</dbReference>
<keyword evidence="1" id="KW-0732">Signal</keyword>
<dbReference type="Proteomes" id="UP000031364">
    <property type="component" value="Unassembled WGS sequence"/>
</dbReference>
<keyword evidence="3" id="KW-1185">Reference proteome</keyword>
<comment type="caution">
    <text evidence="2">The sequence shown here is derived from an EMBL/GenBank/DDBJ whole genome shotgun (WGS) entry which is preliminary data.</text>
</comment>
<protein>
    <submittedName>
        <fullName evidence="2">Uncharacterized protein</fullName>
    </submittedName>
</protein>
<organism evidence="2 3">
    <name type="scientific">Nocardia vulneris</name>
    <dbReference type="NCBI Taxonomy" id="1141657"/>
    <lineage>
        <taxon>Bacteria</taxon>
        <taxon>Bacillati</taxon>
        <taxon>Actinomycetota</taxon>
        <taxon>Actinomycetes</taxon>
        <taxon>Mycobacteriales</taxon>
        <taxon>Nocardiaceae</taxon>
        <taxon>Nocardia</taxon>
    </lineage>
</organism>
<accession>A0ABR4Z3F9</accession>
<name>A0ABR4Z3F9_9NOCA</name>
<feature type="chain" id="PRO_5045798605" evidence="1">
    <location>
        <begin position="27"/>
        <end position="83"/>
    </location>
</feature>
<evidence type="ECO:0000256" key="1">
    <source>
        <dbReference type="SAM" id="SignalP"/>
    </source>
</evidence>
<evidence type="ECO:0000313" key="2">
    <source>
        <dbReference type="EMBL" id="KIA59584.1"/>
    </source>
</evidence>
<gene>
    <name evidence="2" type="ORF">FG87_42025</name>
</gene>
<sequence length="83" mass="8828">MITRIGVAAAMAIAASAIVLGGQASAQNGCSSNAPHWNWVCVPGDSNVKLSYCLKNKDERGKPAECVARNDGNGRYDLWISNY</sequence>
<proteinExistence type="predicted"/>